<keyword evidence="2" id="KW-1185">Reference proteome</keyword>
<evidence type="ECO:0008006" key="3">
    <source>
        <dbReference type="Google" id="ProtNLM"/>
    </source>
</evidence>
<gene>
    <name evidence="1" type="ORF">H9641_15000</name>
</gene>
<sequence>MSTLSPPPSLDATDPRPELWRAADHAAEAIALARRTADIAWKGKASDGYRDLVVEAVHELYRADRAADRAVGAAARHVRTVDAANAEASLR</sequence>
<accession>A0ABR8U1V0</accession>
<dbReference type="EMBL" id="JACSQF010000016">
    <property type="protein sequence ID" value="MBD7982017.1"/>
    <property type="molecule type" value="Genomic_DNA"/>
</dbReference>
<evidence type="ECO:0000313" key="2">
    <source>
        <dbReference type="Proteomes" id="UP000655570"/>
    </source>
</evidence>
<dbReference type="RefSeq" id="WP_191805158.1">
    <property type="nucleotide sequence ID" value="NZ_JACSQF010000016.1"/>
</dbReference>
<comment type="caution">
    <text evidence="1">The sequence shown here is derived from an EMBL/GenBank/DDBJ whole genome shotgun (WGS) entry which is preliminary data.</text>
</comment>
<proteinExistence type="predicted"/>
<reference evidence="1 2" key="1">
    <citation type="submission" date="2020-08" db="EMBL/GenBank/DDBJ databases">
        <title>A Genomic Blueprint of the Chicken Gut Microbiome.</title>
        <authorList>
            <person name="Gilroy R."/>
            <person name="Ravi A."/>
            <person name="Getino M."/>
            <person name="Pursley I."/>
            <person name="Horton D.L."/>
            <person name="Alikhan N.-F."/>
            <person name="Baker D."/>
            <person name="Gharbi K."/>
            <person name="Hall N."/>
            <person name="Watson M."/>
            <person name="Adriaenssens E.M."/>
            <person name="Foster-Nyarko E."/>
            <person name="Jarju S."/>
            <person name="Secka A."/>
            <person name="Antonio M."/>
            <person name="Oren A."/>
            <person name="Chaudhuri R."/>
            <person name="La Ragione R.M."/>
            <person name="Hildebrand F."/>
            <person name="Pallen M.J."/>
        </authorList>
    </citation>
    <scope>NUCLEOTIDE SEQUENCE [LARGE SCALE GENOMIC DNA]</scope>
    <source>
        <strain evidence="1 2">Sa2CUA9</strain>
    </source>
</reference>
<organism evidence="1 2">
    <name type="scientific">Oerskovia merdavium</name>
    <dbReference type="NCBI Taxonomy" id="2762227"/>
    <lineage>
        <taxon>Bacteria</taxon>
        <taxon>Bacillati</taxon>
        <taxon>Actinomycetota</taxon>
        <taxon>Actinomycetes</taxon>
        <taxon>Micrococcales</taxon>
        <taxon>Cellulomonadaceae</taxon>
        <taxon>Oerskovia</taxon>
    </lineage>
</organism>
<protein>
    <recommendedName>
        <fullName evidence="3">Aldehyde dehydrogenase</fullName>
    </recommendedName>
</protein>
<dbReference type="Proteomes" id="UP000655570">
    <property type="component" value="Unassembled WGS sequence"/>
</dbReference>
<evidence type="ECO:0000313" key="1">
    <source>
        <dbReference type="EMBL" id="MBD7982017.1"/>
    </source>
</evidence>
<name>A0ABR8U1V0_9CELL</name>